<reference evidence="1 2" key="1">
    <citation type="submission" date="2018-06" db="EMBL/GenBank/DDBJ databases">
        <authorList>
            <consortium name="Pathogen Informatics"/>
            <person name="Doyle S."/>
        </authorList>
    </citation>
    <scope>NUCLEOTIDE SEQUENCE [LARGE SCALE GENOMIC DNA]</scope>
    <source>
        <strain evidence="1 2">NCTC11166</strain>
    </source>
</reference>
<dbReference type="EMBL" id="UAQP01000014">
    <property type="protein sequence ID" value="SPU55287.1"/>
    <property type="molecule type" value="Genomic_DNA"/>
</dbReference>
<dbReference type="RefSeq" id="WP_112863246.1">
    <property type="nucleotide sequence ID" value="NZ_UAQP01000014.1"/>
</dbReference>
<accession>A0A2X1BEY1</accession>
<gene>
    <name evidence="1" type="ORF">NCTC11166_02682</name>
</gene>
<name>A0A2X1BEY1_BREVE</name>
<dbReference type="Proteomes" id="UP000251186">
    <property type="component" value="Unassembled WGS sequence"/>
</dbReference>
<proteinExistence type="predicted"/>
<evidence type="ECO:0000313" key="1">
    <source>
        <dbReference type="EMBL" id="SPU55287.1"/>
    </source>
</evidence>
<dbReference type="AlphaFoldDB" id="A0A2X1BEY1"/>
<evidence type="ECO:0000313" key="2">
    <source>
        <dbReference type="Proteomes" id="UP000251186"/>
    </source>
</evidence>
<organism evidence="1 2">
    <name type="scientific">Brevundimonas vesicularis</name>
    <name type="common">Pseudomonas vesicularis</name>
    <dbReference type="NCBI Taxonomy" id="41276"/>
    <lineage>
        <taxon>Bacteria</taxon>
        <taxon>Pseudomonadati</taxon>
        <taxon>Pseudomonadota</taxon>
        <taxon>Alphaproteobacteria</taxon>
        <taxon>Caulobacterales</taxon>
        <taxon>Caulobacteraceae</taxon>
        <taxon>Brevundimonas</taxon>
    </lineage>
</organism>
<sequence>MATANYWLSFMVATERSAAKGVESLRRQSIYAAVQVFDSGYWDETTSFILFEADDDIDVVGKAVVAGLDSDLDLLILRKVSSASARYWGKVTQPTSLGGYVANIARLL</sequence>
<protein>
    <submittedName>
        <fullName evidence="1">Uncharacterized protein</fullName>
    </submittedName>
</protein>